<comment type="caution">
    <text evidence="4">The sequence shown here is derived from an EMBL/GenBank/DDBJ whole genome shotgun (WGS) entry which is preliminary data.</text>
</comment>
<dbReference type="SMART" id="SM00829">
    <property type="entry name" value="PKS_ER"/>
    <property type="match status" value="1"/>
</dbReference>
<dbReference type="SUPFAM" id="SSF51735">
    <property type="entry name" value="NAD(P)-binding Rossmann-fold domains"/>
    <property type="match status" value="1"/>
</dbReference>
<gene>
    <name evidence="4" type="ORF">BJY01DRAFT_264198</name>
</gene>
<dbReference type="EMBL" id="JBFXLU010000087">
    <property type="protein sequence ID" value="KAL2843741.1"/>
    <property type="molecule type" value="Genomic_DNA"/>
</dbReference>
<dbReference type="PANTHER" id="PTHR45348:SF7">
    <property type="entry name" value="ZINC BINDING OXIDOREDUCTASE, PUTATIVE-RELATED"/>
    <property type="match status" value="1"/>
</dbReference>
<proteinExistence type="inferred from homology"/>
<sequence>MSLLPNKSIYATEDAQFIVRNDIHHDDLEYNELLIETHYSGVNPADIRHSTLLGIRSTVVGYDFAGRVISSPPGSKYKEGDIVAGYTPSGLGRPTKYGAHQDYLTVPQDDIFKVPPNLPKAHAAALAVVVMTAADAIYNLFKTPLPTTDPGFITAPILIWGASSSVGISAIQLARAGGHKNIFVTASPGRHALLKDLGATQAFDYSSPTVIEEIKSAVASLGEGPITHGLDAVGSMSSPCSSSSAHLLAQAVSDSAVLASVVLRPGTKFQMPVAAIKDGWSIHPPGAPGPVSFPTAPTRHQNAWKALLWAVDYYGTKFRFPVVEVFYVTPEEAVGELVKVAEGKRGFGKVVLKHPFR</sequence>
<reference evidence="4 5" key="1">
    <citation type="submission" date="2024-07" db="EMBL/GenBank/DDBJ databases">
        <title>Section-level genome sequencing and comparative genomics of Aspergillus sections Usti and Cavernicolus.</title>
        <authorList>
            <consortium name="Lawrence Berkeley National Laboratory"/>
            <person name="Nybo J.L."/>
            <person name="Vesth T.C."/>
            <person name="Theobald S."/>
            <person name="Frisvad J.C."/>
            <person name="Larsen T.O."/>
            <person name="Kjaerboelling I."/>
            <person name="Rothschild-Mancinelli K."/>
            <person name="Lyhne E.K."/>
            <person name="Kogle M.E."/>
            <person name="Barry K."/>
            <person name="Clum A."/>
            <person name="Na H."/>
            <person name="Ledsgaard L."/>
            <person name="Lin J."/>
            <person name="Lipzen A."/>
            <person name="Kuo A."/>
            <person name="Riley R."/>
            <person name="Mondo S."/>
            <person name="Labutti K."/>
            <person name="Haridas S."/>
            <person name="Pangalinan J."/>
            <person name="Salamov A.A."/>
            <person name="Simmons B.A."/>
            <person name="Magnuson J.K."/>
            <person name="Chen J."/>
            <person name="Drula E."/>
            <person name="Henrissat B."/>
            <person name="Wiebenga A."/>
            <person name="Lubbers R.J."/>
            <person name="Gomes A.C."/>
            <person name="Makela M.R."/>
            <person name="Stajich J."/>
            <person name="Grigoriev I.V."/>
            <person name="Mortensen U.H."/>
            <person name="De Vries R.P."/>
            <person name="Baker S.E."/>
            <person name="Andersen M.R."/>
        </authorList>
    </citation>
    <scope>NUCLEOTIDE SEQUENCE [LARGE SCALE GENOMIC DNA]</scope>
    <source>
        <strain evidence="4 5">CBS 123904</strain>
    </source>
</reference>
<evidence type="ECO:0000259" key="3">
    <source>
        <dbReference type="SMART" id="SM00829"/>
    </source>
</evidence>
<dbReference type="Pfam" id="PF08240">
    <property type="entry name" value="ADH_N"/>
    <property type="match status" value="1"/>
</dbReference>
<dbReference type="Proteomes" id="UP001610446">
    <property type="component" value="Unassembled WGS sequence"/>
</dbReference>
<evidence type="ECO:0000256" key="1">
    <source>
        <dbReference type="ARBA" id="ARBA00008072"/>
    </source>
</evidence>
<dbReference type="PANTHER" id="PTHR45348">
    <property type="entry name" value="HYPOTHETICAL OXIDOREDUCTASE (EUROFUNG)"/>
    <property type="match status" value="1"/>
</dbReference>
<dbReference type="Pfam" id="PF00107">
    <property type="entry name" value="ADH_zinc_N"/>
    <property type="match status" value="1"/>
</dbReference>
<dbReference type="InterPro" id="IPR047122">
    <property type="entry name" value="Trans-enoyl_RdTase-like"/>
</dbReference>
<dbReference type="InterPro" id="IPR013154">
    <property type="entry name" value="ADH-like_N"/>
</dbReference>
<dbReference type="Gene3D" id="3.90.180.10">
    <property type="entry name" value="Medium-chain alcohol dehydrogenases, catalytic domain"/>
    <property type="match status" value="1"/>
</dbReference>
<keyword evidence="5" id="KW-1185">Reference proteome</keyword>
<evidence type="ECO:0000256" key="2">
    <source>
        <dbReference type="ARBA" id="ARBA00023002"/>
    </source>
</evidence>
<organism evidence="4 5">
    <name type="scientific">Aspergillus pseudoustus</name>
    <dbReference type="NCBI Taxonomy" id="1810923"/>
    <lineage>
        <taxon>Eukaryota</taxon>
        <taxon>Fungi</taxon>
        <taxon>Dikarya</taxon>
        <taxon>Ascomycota</taxon>
        <taxon>Pezizomycotina</taxon>
        <taxon>Eurotiomycetes</taxon>
        <taxon>Eurotiomycetidae</taxon>
        <taxon>Eurotiales</taxon>
        <taxon>Aspergillaceae</taxon>
        <taxon>Aspergillus</taxon>
        <taxon>Aspergillus subgen. Nidulantes</taxon>
    </lineage>
</organism>
<evidence type="ECO:0000313" key="5">
    <source>
        <dbReference type="Proteomes" id="UP001610446"/>
    </source>
</evidence>
<dbReference type="InterPro" id="IPR020843">
    <property type="entry name" value="ER"/>
</dbReference>
<dbReference type="SUPFAM" id="SSF50129">
    <property type="entry name" value="GroES-like"/>
    <property type="match status" value="1"/>
</dbReference>
<keyword evidence="2" id="KW-0560">Oxidoreductase</keyword>
<dbReference type="InterPro" id="IPR036291">
    <property type="entry name" value="NAD(P)-bd_dom_sf"/>
</dbReference>
<dbReference type="InterPro" id="IPR013149">
    <property type="entry name" value="ADH-like_C"/>
</dbReference>
<feature type="domain" description="Enoyl reductase (ER)" evidence="3">
    <location>
        <begin position="11"/>
        <end position="352"/>
    </location>
</feature>
<dbReference type="Gene3D" id="3.40.50.720">
    <property type="entry name" value="NAD(P)-binding Rossmann-like Domain"/>
    <property type="match status" value="1"/>
</dbReference>
<evidence type="ECO:0000313" key="4">
    <source>
        <dbReference type="EMBL" id="KAL2843741.1"/>
    </source>
</evidence>
<name>A0ABR4JUL2_9EURO</name>
<protein>
    <submittedName>
        <fullName evidence="4">GroES-like protein</fullName>
    </submittedName>
</protein>
<dbReference type="InterPro" id="IPR011032">
    <property type="entry name" value="GroES-like_sf"/>
</dbReference>
<accession>A0ABR4JUL2</accession>
<comment type="similarity">
    <text evidence="1">Belongs to the zinc-containing alcohol dehydrogenase family.</text>
</comment>